<gene>
    <name evidence="1" type="ORF">LCGC14_1858550</name>
</gene>
<name>A0A0F9GWM3_9ZZZZ</name>
<proteinExistence type="predicted"/>
<dbReference type="InterPro" id="IPR013783">
    <property type="entry name" value="Ig-like_fold"/>
</dbReference>
<dbReference type="EMBL" id="LAZR01018780">
    <property type="protein sequence ID" value="KKL95046.1"/>
    <property type="molecule type" value="Genomic_DNA"/>
</dbReference>
<organism evidence="1">
    <name type="scientific">marine sediment metagenome</name>
    <dbReference type="NCBI Taxonomy" id="412755"/>
    <lineage>
        <taxon>unclassified sequences</taxon>
        <taxon>metagenomes</taxon>
        <taxon>ecological metagenomes</taxon>
    </lineage>
</organism>
<comment type="caution">
    <text evidence="1">The sequence shown here is derived from an EMBL/GenBank/DDBJ whole genome shotgun (WGS) entry which is preliminary data.</text>
</comment>
<sequence length="118" mass="12677">MKSLLTMLMLAVFLAASGTQQTAEKVLDVVVTWEPVVELAWDASPTPAVVGYNAYRSELDGGPYARLNAGTIPGLTYDDETVEKGLTYYYVVRAVDASSRESVNSNQATAVIPWESGG</sequence>
<protein>
    <recommendedName>
        <fullName evidence="2">Fibronectin type-III domain-containing protein</fullName>
    </recommendedName>
</protein>
<dbReference type="SUPFAM" id="SSF49265">
    <property type="entry name" value="Fibronectin type III"/>
    <property type="match status" value="1"/>
</dbReference>
<reference evidence="1" key="1">
    <citation type="journal article" date="2015" name="Nature">
        <title>Complex archaea that bridge the gap between prokaryotes and eukaryotes.</title>
        <authorList>
            <person name="Spang A."/>
            <person name="Saw J.H."/>
            <person name="Jorgensen S.L."/>
            <person name="Zaremba-Niedzwiedzka K."/>
            <person name="Martijn J."/>
            <person name="Lind A.E."/>
            <person name="van Eijk R."/>
            <person name="Schleper C."/>
            <person name="Guy L."/>
            <person name="Ettema T.J."/>
        </authorList>
    </citation>
    <scope>NUCLEOTIDE SEQUENCE</scope>
</reference>
<evidence type="ECO:0000313" key="1">
    <source>
        <dbReference type="EMBL" id="KKL95046.1"/>
    </source>
</evidence>
<evidence type="ECO:0008006" key="2">
    <source>
        <dbReference type="Google" id="ProtNLM"/>
    </source>
</evidence>
<dbReference type="Gene3D" id="2.60.40.10">
    <property type="entry name" value="Immunoglobulins"/>
    <property type="match status" value="1"/>
</dbReference>
<accession>A0A0F9GWM3</accession>
<dbReference type="InterPro" id="IPR036116">
    <property type="entry name" value="FN3_sf"/>
</dbReference>
<dbReference type="AlphaFoldDB" id="A0A0F9GWM3"/>